<gene>
    <name evidence="1" type="ORF">B0T10DRAFT_376316</name>
</gene>
<dbReference type="Proteomes" id="UP000777438">
    <property type="component" value="Unassembled WGS sequence"/>
</dbReference>
<protein>
    <submittedName>
        <fullName evidence="1">Uncharacterized protein</fullName>
    </submittedName>
</protein>
<keyword evidence="2" id="KW-1185">Reference proteome</keyword>
<sequence>ILHVVDDFGRIDIQQETQQFRLENSLVSELAKLFTESQLGPREDALLCVLPPIISQLTLSSAGSALAAARKSANQHRRRDEWMQAETVLRWAWRICSEPRPSHASTDRPTFADEFTQPAAIALGELYRWAMRGDDTKHFGSCGIKWLSDQKFGRSQPLPEAVDVIIDRYNGIAERVDQEGNNVS</sequence>
<evidence type="ECO:0000313" key="2">
    <source>
        <dbReference type="Proteomes" id="UP000777438"/>
    </source>
</evidence>
<feature type="non-terminal residue" evidence="1">
    <location>
        <position position="1"/>
    </location>
</feature>
<name>A0A9P8VX44_9HYPO</name>
<dbReference type="OrthoDB" id="5151521at2759"/>
<feature type="non-terminal residue" evidence="1">
    <location>
        <position position="184"/>
    </location>
</feature>
<evidence type="ECO:0000313" key="1">
    <source>
        <dbReference type="EMBL" id="KAH6881074.1"/>
    </source>
</evidence>
<accession>A0A9P8VX44</accession>
<dbReference type="EMBL" id="JAGPYM010000024">
    <property type="protein sequence ID" value="KAH6881074.1"/>
    <property type="molecule type" value="Genomic_DNA"/>
</dbReference>
<proteinExistence type="predicted"/>
<organism evidence="1 2">
    <name type="scientific">Thelonectria olida</name>
    <dbReference type="NCBI Taxonomy" id="1576542"/>
    <lineage>
        <taxon>Eukaryota</taxon>
        <taxon>Fungi</taxon>
        <taxon>Dikarya</taxon>
        <taxon>Ascomycota</taxon>
        <taxon>Pezizomycotina</taxon>
        <taxon>Sordariomycetes</taxon>
        <taxon>Hypocreomycetidae</taxon>
        <taxon>Hypocreales</taxon>
        <taxon>Nectriaceae</taxon>
        <taxon>Thelonectria</taxon>
    </lineage>
</organism>
<dbReference type="AlphaFoldDB" id="A0A9P8VX44"/>
<reference evidence="1 2" key="1">
    <citation type="journal article" date="2021" name="Nat. Commun.">
        <title>Genetic determinants of endophytism in the Arabidopsis root mycobiome.</title>
        <authorList>
            <person name="Mesny F."/>
            <person name="Miyauchi S."/>
            <person name="Thiergart T."/>
            <person name="Pickel B."/>
            <person name="Atanasova L."/>
            <person name="Karlsson M."/>
            <person name="Huettel B."/>
            <person name="Barry K.W."/>
            <person name="Haridas S."/>
            <person name="Chen C."/>
            <person name="Bauer D."/>
            <person name="Andreopoulos W."/>
            <person name="Pangilinan J."/>
            <person name="LaButti K."/>
            <person name="Riley R."/>
            <person name="Lipzen A."/>
            <person name="Clum A."/>
            <person name="Drula E."/>
            <person name="Henrissat B."/>
            <person name="Kohler A."/>
            <person name="Grigoriev I.V."/>
            <person name="Martin F.M."/>
            <person name="Hacquard S."/>
        </authorList>
    </citation>
    <scope>NUCLEOTIDE SEQUENCE [LARGE SCALE GENOMIC DNA]</scope>
    <source>
        <strain evidence="1 2">MPI-CAGE-CH-0241</strain>
    </source>
</reference>
<comment type="caution">
    <text evidence="1">The sequence shown here is derived from an EMBL/GenBank/DDBJ whole genome shotgun (WGS) entry which is preliminary data.</text>
</comment>